<feature type="region of interest" description="Disordered" evidence="8">
    <location>
        <begin position="1"/>
        <end position="26"/>
    </location>
</feature>
<organism evidence="10 11">
    <name type="scientific">Isoptericola haloaureus</name>
    <dbReference type="NCBI Taxonomy" id="1542902"/>
    <lineage>
        <taxon>Bacteria</taxon>
        <taxon>Bacillati</taxon>
        <taxon>Actinomycetota</taxon>
        <taxon>Actinomycetes</taxon>
        <taxon>Micrococcales</taxon>
        <taxon>Promicromonosporaceae</taxon>
        <taxon>Isoptericola</taxon>
    </lineage>
</organism>
<feature type="transmembrane region" description="Helical" evidence="9">
    <location>
        <begin position="219"/>
        <end position="240"/>
    </location>
</feature>
<accession>A0ABU7Z6H4</accession>
<sequence length="405" mass="42471">MTSTPATPASSTRPPHDPHPPTPGTTGLSPAARTLLALACGVLVLAGMAAAAEVLAPLFLAAVIVIICHPVRFPLLARGWPSWLATTTVILVAYLILAALVGMLVWSGFRFAALVREFLPQLSESVAQIQGQLAAAGLDTQIAEAVTGWFQPSNILALAGGVSSVALGIGTAFFFVLAYAVFMAADTGRYSTASQHFGVSRAGAIDRATRFSSGVRRYYVVNASFGAVVAVVDGVALWLLNVPGAAIWAILAFVTNFVPNIGFILGLVPPAIMAFVVGGWQLALAVVAVYCVVNVVLQVFVQPKFVSDAVSLSLTLSFVSVVFWTFVIGPLGAILSIPLTLLVRALLLEGDPRNAWLRWLSGDDVEPAEEDSHARDAVGRREADHDEEPTADGGLDGEPAGEHGR</sequence>
<keyword evidence="11" id="KW-1185">Reference proteome</keyword>
<feature type="transmembrane region" description="Helical" evidence="9">
    <location>
        <begin position="280"/>
        <end position="301"/>
    </location>
</feature>
<comment type="caution">
    <text evidence="10">The sequence shown here is derived from an EMBL/GenBank/DDBJ whole genome shotgun (WGS) entry which is preliminary data.</text>
</comment>
<reference evidence="10" key="2">
    <citation type="submission" date="2024-02" db="EMBL/GenBank/DDBJ databases">
        <authorList>
            <person name="Prathaban M."/>
            <person name="Mythili R."/>
            <person name="Sharmila Devi N."/>
            <person name="Sobanaa M."/>
            <person name="Prathiviraj R."/>
            <person name="Selvin J."/>
        </authorList>
    </citation>
    <scope>NUCLEOTIDE SEQUENCE</scope>
    <source>
        <strain evidence="10">MP1014</strain>
    </source>
</reference>
<dbReference type="Proteomes" id="UP001310387">
    <property type="component" value="Unassembled WGS sequence"/>
</dbReference>
<feature type="compositionally biased region" description="Low complexity" evidence="8">
    <location>
        <begin position="1"/>
        <end position="13"/>
    </location>
</feature>
<evidence type="ECO:0000256" key="5">
    <source>
        <dbReference type="ARBA" id="ARBA00022692"/>
    </source>
</evidence>
<evidence type="ECO:0000256" key="6">
    <source>
        <dbReference type="ARBA" id="ARBA00022989"/>
    </source>
</evidence>
<evidence type="ECO:0000256" key="2">
    <source>
        <dbReference type="ARBA" id="ARBA00009773"/>
    </source>
</evidence>
<feature type="transmembrane region" description="Helical" evidence="9">
    <location>
        <begin position="155"/>
        <end position="182"/>
    </location>
</feature>
<reference evidence="10" key="1">
    <citation type="journal article" date="2024" name="Antonie Van Leeuwenhoek">
        <title>Isoptericola haloaureus sp. nov., a dimorphic actinobacterium isolated from mangrove sediments of southeast India, implicating biosaline agricultural significance through nitrogen fixation and salt tolerance genes.</title>
        <authorList>
            <person name="Prathaban M."/>
            <person name="Prathiviraj R."/>
            <person name="Ravichandran M."/>
            <person name="Natarajan S.D."/>
            <person name="Sobanaa M."/>
            <person name="Hari Krishna Kumar S."/>
            <person name="Chandrasekar V."/>
            <person name="Selvin J."/>
        </authorList>
    </citation>
    <scope>NUCLEOTIDE SEQUENCE</scope>
    <source>
        <strain evidence="10">MP1014</strain>
    </source>
</reference>
<dbReference type="PANTHER" id="PTHR21716:SF53">
    <property type="entry name" value="PERMEASE PERM-RELATED"/>
    <property type="match status" value="1"/>
</dbReference>
<feature type="transmembrane region" description="Helical" evidence="9">
    <location>
        <begin position="321"/>
        <end position="343"/>
    </location>
</feature>
<evidence type="ECO:0000313" key="10">
    <source>
        <dbReference type="EMBL" id="MEG3615014.1"/>
    </source>
</evidence>
<evidence type="ECO:0000313" key="11">
    <source>
        <dbReference type="Proteomes" id="UP001310387"/>
    </source>
</evidence>
<feature type="transmembrane region" description="Helical" evidence="9">
    <location>
        <begin position="35"/>
        <end position="68"/>
    </location>
</feature>
<dbReference type="RefSeq" id="WP_332901704.1">
    <property type="nucleotide sequence ID" value="NZ_JBAGLP010000116.1"/>
</dbReference>
<evidence type="ECO:0000256" key="4">
    <source>
        <dbReference type="ARBA" id="ARBA00022475"/>
    </source>
</evidence>
<dbReference type="InterPro" id="IPR002549">
    <property type="entry name" value="AI-2E-like"/>
</dbReference>
<feature type="transmembrane region" description="Helical" evidence="9">
    <location>
        <begin position="246"/>
        <end position="268"/>
    </location>
</feature>
<evidence type="ECO:0000256" key="3">
    <source>
        <dbReference type="ARBA" id="ARBA00022448"/>
    </source>
</evidence>
<keyword evidence="6 9" id="KW-1133">Transmembrane helix</keyword>
<comment type="similarity">
    <text evidence="2">Belongs to the autoinducer-2 exporter (AI-2E) (TC 2.A.86) family.</text>
</comment>
<feature type="region of interest" description="Disordered" evidence="8">
    <location>
        <begin position="365"/>
        <end position="405"/>
    </location>
</feature>
<evidence type="ECO:0000256" key="1">
    <source>
        <dbReference type="ARBA" id="ARBA00004651"/>
    </source>
</evidence>
<keyword evidence="3" id="KW-0813">Transport</keyword>
<dbReference type="Pfam" id="PF01594">
    <property type="entry name" value="AI-2E_transport"/>
    <property type="match status" value="1"/>
</dbReference>
<proteinExistence type="inferred from homology"/>
<feature type="compositionally biased region" description="Basic and acidic residues" evidence="8">
    <location>
        <begin position="370"/>
        <end position="384"/>
    </location>
</feature>
<feature type="transmembrane region" description="Helical" evidence="9">
    <location>
        <begin position="80"/>
        <end position="106"/>
    </location>
</feature>
<evidence type="ECO:0000256" key="8">
    <source>
        <dbReference type="SAM" id="MobiDB-lite"/>
    </source>
</evidence>
<protein>
    <submittedName>
        <fullName evidence="10">AI-2E family transporter</fullName>
    </submittedName>
</protein>
<dbReference type="EMBL" id="JBAGLP010000116">
    <property type="protein sequence ID" value="MEG3615014.1"/>
    <property type="molecule type" value="Genomic_DNA"/>
</dbReference>
<evidence type="ECO:0000256" key="9">
    <source>
        <dbReference type="SAM" id="Phobius"/>
    </source>
</evidence>
<keyword evidence="7 9" id="KW-0472">Membrane</keyword>
<gene>
    <name evidence="10" type="ORF">V5O49_07735</name>
</gene>
<dbReference type="PANTHER" id="PTHR21716">
    <property type="entry name" value="TRANSMEMBRANE PROTEIN"/>
    <property type="match status" value="1"/>
</dbReference>
<keyword evidence="5 9" id="KW-0812">Transmembrane</keyword>
<evidence type="ECO:0000256" key="7">
    <source>
        <dbReference type="ARBA" id="ARBA00023136"/>
    </source>
</evidence>
<comment type="subcellular location">
    <subcellularLocation>
        <location evidence="1">Cell membrane</location>
        <topology evidence="1">Multi-pass membrane protein</topology>
    </subcellularLocation>
</comment>
<keyword evidence="4" id="KW-1003">Cell membrane</keyword>
<name>A0ABU7Z6H4_9MICO</name>